<sequence>MATSTKIWITPENVGVFSSSNLSRASARKVSEVLQHYMDNHHIYLNEIQFHDHIVHFMLTIWALGASPETIQLQYEREDKRQRPAYPRNEKVIASFADKDEFMKHMFQEEH</sequence>
<dbReference type="Proteomes" id="UP000055045">
    <property type="component" value="Unassembled WGS sequence"/>
</dbReference>
<keyword evidence="3" id="KW-1185">Reference proteome</keyword>
<dbReference type="Pfam" id="PF14027">
    <property type="entry name" value="Questin_oxidase"/>
    <property type="match status" value="1"/>
</dbReference>
<dbReference type="STRING" id="48697.A0A101MBG5"/>
<evidence type="ECO:0000313" key="2">
    <source>
        <dbReference type="EMBL" id="KUM57390.1"/>
    </source>
</evidence>
<dbReference type="GO" id="GO:0016491">
    <property type="term" value="F:oxidoreductase activity"/>
    <property type="evidence" value="ECO:0007669"/>
    <property type="project" value="UniProtKB-KW"/>
</dbReference>
<dbReference type="EMBL" id="LLXE01000370">
    <property type="protein sequence ID" value="KUM57390.1"/>
    <property type="molecule type" value="Genomic_DNA"/>
</dbReference>
<proteinExistence type="predicted"/>
<evidence type="ECO:0000256" key="1">
    <source>
        <dbReference type="ARBA" id="ARBA00023002"/>
    </source>
</evidence>
<protein>
    <submittedName>
        <fullName evidence="2">Uncharacterized protein</fullName>
    </submittedName>
</protein>
<organism evidence="2 3">
    <name type="scientific">Penicillium freii</name>
    <dbReference type="NCBI Taxonomy" id="48697"/>
    <lineage>
        <taxon>Eukaryota</taxon>
        <taxon>Fungi</taxon>
        <taxon>Dikarya</taxon>
        <taxon>Ascomycota</taxon>
        <taxon>Pezizomycotina</taxon>
        <taxon>Eurotiomycetes</taxon>
        <taxon>Eurotiomycetidae</taxon>
        <taxon>Eurotiales</taxon>
        <taxon>Aspergillaceae</taxon>
        <taxon>Penicillium</taxon>
    </lineage>
</organism>
<dbReference type="AlphaFoldDB" id="A0A101MBG5"/>
<dbReference type="PANTHER" id="PTHR35870">
    <property type="entry name" value="PROTEIN, PUTATIVE (AFU_ORTHOLOGUE AFUA_5G03330)-RELATED"/>
    <property type="match status" value="1"/>
</dbReference>
<evidence type="ECO:0000313" key="3">
    <source>
        <dbReference type="Proteomes" id="UP000055045"/>
    </source>
</evidence>
<accession>A0A101MBG5</accession>
<reference evidence="2 3" key="1">
    <citation type="submission" date="2015-10" db="EMBL/GenBank/DDBJ databases">
        <title>Genome sequencing of Penicillium freii.</title>
        <authorList>
            <person name="Nguyen H.D."/>
            <person name="Visagie C.M."/>
            <person name="Seifert K.A."/>
        </authorList>
    </citation>
    <scope>NUCLEOTIDE SEQUENCE [LARGE SCALE GENOMIC DNA]</scope>
    <source>
        <strain evidence="2 3">DAOM 242723</strain>
    </source>
</reference>
<gene>
    <name evidence="2" type="ORF">ACN42_g9797</name>
</gene>
<name>A0A101MBG5_PENFR</name>
<dbReference type="InterPro" id="IPR025337">
    <property type="entry name" value="Questin_oxidase-like"/>
</dbReference>
<dbReference type="PANTHER" id="PTHR35870:SF1">
    <property type="entry name" value="PROTEIN, PUTATIVE (AFU_ORTHOLOGUE AFUA_5G03330)-RELATED"/>
    <property type="match status" value="1"/>
</dbReference>
<keyword evidence="1" id="KW-0560">Oxidoreductase</keyword>
<comment type="caution">
    <text evidence="2">The sequence shown here is derived from an EMBL/GenBank/DDBJ whole genome shotgun (WGS) entry which is preliminary data.</text>
</comment>